<name>A0AAV2NCK8_9HYME</name>
<reference evidence="1" key="1">
    <citation type="submission" date="2024-04" db="EMBL/GenBank/DDBJ databases">
        <authorList>
            <consortium name="Molecular Ecology Group"/>
        </authorList>
    </citation>
    <scope>NUCLEOTIDE SEQUENCE</scope>
</reference>
<proteinExistence type="predicted"/>
<evidence type="ECO:0000313" key="2">
    <source>
        <dbReference type="Proteomes" id="UP001497644"/>
    </source>
</evidence>
<accession>A0AAV2NCK8</accession>
<protein>
    <submittedName>
        <fullName evidence="1">Uncharacterized protein</fullName>
    </submittedName>
</protein>
<evidence type="ECO:0000313" key="1">
    <source>
        <dbReference type="EMBL" id="CAL1677630.1"/>
    </source>
</evidence>
<dbReference type="AlphaFoldDB" id="A0AAV2NCK8"/>
<dbReference type="EMBL" id="OZ034836">
    <property type="protein sequence ID" value="CAL1677630.1"/>
    <property type="molecule type" value="Genomic_DNA"/>
</dbReference>
<keyword evidence="2" id="KW-1185">Reference proteome</keyword>
<dbReference type="Proteomes" id="UP001497644">
    <property type="component" value="Chromosome 13"/>
</dbReference>
<sequence>MQRPTGLDDDIEQRENNLKGIDSRSYASSYANLNMFRASGHGGTSCRRLEWSNMVSGWNEIPIAVSDTYGNCREK</sequence>
<gene>
    <name evidence="1" type="ORF">LPLAT_LOCUS3626</name>
</gene>
<organism evidence="1 2">
    <name type="scientific">Lasius platythorax</name>
    <dbReference type="NCBI Taxonomy" id="488582"/>
    <lineage>
        <taxon>Eukaryota</taxon>
        <taxon>Metazoa</taxon>
        <taxon>Ecdysozoa</taxon>
        <taxon>Arthropoda</taxon>
        <taxon>Hexapoda</taxon>
        <taxon>Insecta</taxon>
        <taxon>Pterygota</taxon>
        <taxon>Neoptera</taxon>
        <taxon>Endopterygota</taxon>
        <taxon>Hymenoptera</taxon>
        <taxon>Apocrita</taxon>
        <taxon>Aculeata</taxon>
        <taxon>Formicoidea</taxon>
        <taxon>Formicidae</taxon>
        <taxon>Formicinae</taxon>
        <taxon>Lasius</taxon>
        <taxon>Lasius</taxon>
    </lineage>
</organism>